<name>A0A1I0VPJ1_9RHOB</name>
<reference evidence="1 2" key="1">
    <citation type="submission" date="2016-10" db="EMBL/GenBank/DDBJ databases">
        <authorList>
            <person name="de Groot N.N."/>
        </authorList>
    </citation>
    <scope>NUCLEOTIDE SEQUENCE [LARGE SCALE GENOMIC DNA]</scope>
    <source>
        <strain evidence="1 2">DSM 29316</strain>
    </source>
</reference>
<protein>
    <recommendedName>
        <fullName evidence="3">Phage gp6-like head-tail connector protein</fullName>
    </recommendedName>
</protein>
<dbReference type="AlphaFoldDB" id="A0A1I0VPJ1"/>
<dbReference type="Gene3D" id="1.10.3230.30">
    <property type="entry name" value="Phage gp6-like head-tail connector protein"/>
    <property type="match status" value="1"/>
</dbReference>
<dbReference type="CDD" id="cd08054">
    <property type="entry name" value="gp6"/>
    <property type="match status" value="1"/>
</dbReference>
<evidence type="ECO:0008006" key="3">
    <source>
        <dbReference type="Google" id="ProtNLM"/>
    </source>
</evidence>
<evidence type="ECO:0000313" key="2">
    <source>
        <dbReference type="Proteomes" id="UP000198796"/>
    </source>
</evidence>
<organism evidence="1 2">
    <name type="scientific">Poseidonocella pacifica</name>
    <dbReference type="NCBI Taxonomy" id="871651"/>
    <lineage>
        <taxon>Bacteria</taxon>
        <taxon>Pseudomonadati</taxon>
        <taxon>Pseudomonadota</taxon>
        <taxon>Alphaproteobacteria</taxon>
        <taxon>Rhodobacterales</taxon>
        <taxon>Roseobacteraceae</taxon>
        <taxon>Poseidonocella</taxon>
    </lineage>
</organism>
<evidence type="ECO:0000313" key="1">
    <source>
        <dbReference type="EMBL" id="SFA78128.1"/>
    </source>
</evidence>
<sequence>MMLVEETTIPAEALPVEAFKNHLRLGTGFAEDAVQDPVLESFLRAAIAAIEARTGKVLIERDFSWSLSAWRDAGAQALPVAPVSAITEFIIHDRLGEVVVIEADRYWLERDIQRPRVRPTGAVLPSIPPGGSAEIVFTAGYGVEWSTIPADLGQAVMLLASHYYEYREERALSGGCMPFGVASLIERYRTVRLFVGGGVA</sequence>
<dbReference type="RefSeq" id="WP_092060821.1">
    <property type="nucleotide sequence ID" value="NZ_FOJU01000001.1"/>
</dbReference>
<proteinExistence type="predicted"/>
<gene>
    <name evidence="1" type="ORF">SAMN05421688_0831</name>
</gene>
<dbReference type="InterPro" id="IPR006450">
    <property type="entry name" value="Phage_HK97_gp6-like"/>
</dbReference>
<dbReference type="NCBIfam" id="TIGR02215">
    <property type="entry name" value="phage_chp_gp8"/>
    <property type="match status" value="1"/>
</dbReference>
<dbReference type="STRING" id="871651.SAMN05421688_0831"/>
<dbReference type="EMBL" id="FOJU01000001">
    <property type="protein sequence ID" value="SFA78128.1"/>
    <property type="molecule type" value="Genomic_DNA"/>
</dbReference>
<dbReference type="OrthoDB" id="8478788at2"/>
<keyword evidence="2" id="KW-1185">Reference proteome</keyword>
<dbReference type="Proteomes" id="UP000198796">
    <property type="component" value="Unassembled WGS sequence"/>
</dbReference>
<accession>A0A1I0VPJ1</accession>
<dbReference type="NCBIfam" id="TIGR01560">
    <property type="entry name" value="put_DNA_pack"/>
    <property type="match status" value="1"/>
</dbReference>
<dbReference type="InterPro" id="IPR011738">
    <property type="entry name" value="Phage_CHP"/>
</dbReference>